<feature type="binding site" evidence="5">
    <location>
        <position position="57"/>
    </location>
    <ligand>
        <name>substrate</name>
    </ligand>
</feature>
<keyword evidence="3 5" id="KW-0378">Hydrolase</keyword>
<gene>
    <name evidence="5" type="primary">ppa</name>
    <name evidence="6" type="ORF">OC696_01100</name>
</gene>
<organism evidence="6 7">
    <name type="scientific">Candidatus Phytoplasma australasiaticum subsp. australasiaticum</name>
    <dbReference type="NCBI Taxonomy" id="2832407"/>
    <lineage>
        <taxon>Bacteria</taxon>
        <taxon>Bacillati</taxon>
        <taxon>Mycoplasmatota</taxon>
        <taxon>Mollicutes</taxon>
        <taxon>Acholeplasmatales</taxon>
        <taxon>Acholeplasmataceae</taxon>
        <taxon>Candidatus Phytoplasma</taxon>
        <taxon>16SrII (Peanut WB group)</taxon>
        <taxon>Candidatus Phytoplasma australasiaticum</taxon>
    </lineage>
</organism>
<dbReference type="InterPro" id="IPR008162">
    <property type="entry name" value="Pyrophosphatase"/>
</dbReference>
<dbReference type="Proteomes" id="UP001170651">
    <property type="component" value="Unassembled WGS sequence"/>
</dbReference>
<dbReference type="EMBL" id="JAOSIW010000006">
    <property type="protein sequence ID" value="MDO8054466.1"/>
    <property type="molecule type" value="Genomic_DNA"/>
</dbReference>
<feature type="binding site" evidence="5">
    <location>
        <position position="104"/>
    </location>
    <ligand>
        <name>Mg(2+)</name>
        <dbReference type="ChEBI" id="CHEBI:18420"/>
        <label>1</label>
    </ligand>
</feature>
<feature type="binding site" evidence="5">
    <location>
        <position position="67"/>
    </location>
    <ligand>
        <name>Mg(2+)</name>
        <dbReference type="ChEBI" id="CHEBI:18420"/>
        <label>1</label>
    </ligand>
</feature>
<keyword evidence="5" id="KW-0963">Cytoplasm</keyword>
<comment type="function">
    <text evidence="5">Catalyzes the hydrolysis of inorganic pyrophosphate (PPi) forming two phosphate ions.</text>
</comment>
<dbReference type="CDD" id="cd00412">
    <property type="entry name" value="pyrophosphatase"/>
    <property type="match status" value="1"/>
</dbReference>
<evidence type="ECO:0000313" key="6">
    <source>
        <dbReference type="EMBL" id="MDO8054466.1"/>
    </source>
</evidence>
<dbReference type="InterPro" id="IPR036649">
    <property type="entry name" value="Pyrophosphatase_sf"/>
</dbReference>
<comment type="subcellular location">
    <subcellularLocation>
        <location evidence="5">Cytoplasm</location>
    </subcellularLocation>
</comment>
<dbReference type="AlphaFoldDB" id="A0AAP4UHM0"/>
<dbReference type="GO" id="GO:0005737">
    <property type="term" value="C:cytoplasm"/>
    <property type="evidence" value="ECO:0007669"/>
    <property type="project" value="UniProtKB-SubCell"/>
</dbReference>
<keyword evidence="4 5" id="KW-0460">Magnesium</keyword>
<accession>A0AAP4UHM0</accession>
<dbReference type="RefSeq" id="WP_004994912.1">
    <property type="nucleotide sequence ID" value="NZ_JALQCT010000004.1"/>
</dbReference>
<reference evidence="6 7" key="1">
    <citation type="journal article" date="2023" name="Int. J. Syst. Evol. Microbiol.">
        <title>The observation of taxonomic boundaries for the 16SrII and 16SrXXV phytoplasmas using genome-based delimitation.</title>
        <authorList>
            <person name="Rodrigues Jardim B."/>
            <person name="Tran-Nguyen L.T.T."/>
            <person name="Gambley C."/>
            <person name="Al-Sadi A.M."/>
            <person name="Al-Subhi A.M."/>
            <person name="Foissac X."/>
            <person name="Salar P."/>
            <person name="Cai H."/>
            <person name="Yang J.Y."/>
            <person name="Davis R."/>
            <person name="Jones L."/>
            <person name="Rodoni B."/>
            <person name="Constable F.E."/>
        </authorList>
    </citation>
    <scope>NUCLEOTIDE SEQUENCE [LARGE SCALE GENOMIC DNA]</scope>
    <source>
        <strain evidence="6">BAWM-OMN-P26</strain>
    </source>
</reference>
<feature type="binding site" evidence="5">
    <location>
        <position position="45"/>
    </location>
    <ligand>
        <name>substrate</name>
    </ligand>
</feature>
<dbReference type="GO" id="GO:0006796">
    <property type="term" value="P:phosphate-containing compound metabolic process"/>
    <property type="evidence" value="ECO:0007669"/>
    <property type="project" value="InterPro"/>
</dbReference>
<feature type="binding site" evidence="5">
    <location>
        <position position="141"/>
    </location>
    <ligand>
        <name>substrate</name>
    </ligand>
</feature>
<protein>
    <recommendedName>
        <fullName evidence="5">Inorganic pyrophosphatase</fullName>
        <ecNumber evidence="5">3.6.1.1</ecNumber>
    </recommendedName>
    <alternativeName>
        <fullName evidence="5">Pyrophosphate phospho-hydrolase</fullName>
        <shortName evidence="5">PPase</shortName>
    </alternativeName>
</protein>
<comment type="subunit">
    <text evidence="5">Homohexamer.</text>
</comment>
<comment type="caution">
    <text evidence="6">The sequence shown here is derived from an EMBL/GenBank/DDBJ whole genome shotgun (WGS) entry which is preliminary data.</text>
</comment>
<comment type="catalytic activity">
    <reaction evidence="5">
        <text>diphosphate + H2O = 2 phosphate + H(+)</text>
        <dbReference type="Rhea" id="RHEA:24576"/>
        <dbReference type="ChEBI" id="CHEBI:15377"/>
        <dbReference type="ChEBI" id="CHEBI:15378"/>
        <dbReference type="ChEBI" id="CHEBI:33019"/>
        <dbReference type="ChEBI" id="CHEBI:43474"/>
        <dbReference type="EC" id="3.6.1.1"/>
    </reaction>
</comment>
<evidence type="ECO:0000256" key="2">
    <source>
        <dbReference type="ARBA" id="ARBA00022723"/>
    </source>
</evidence>
<feature type="binding site" evidence="5">
    <location>
        <position position="72"/>
    </location>
    <ligand>
        <name>Mg(2+)</name>
        <dbReference type="ChEBI" id="CHEBI:18420"/>
        <label>2</label>
    </ligand>
</feature>
<evidence type="ECO:0000256" key="1">
    <source>
        <dbReference type="ARBA" id="ARBA00001946"/>
    </source>
</evidence>
<dbReference type="GO" id="GO:0004427">
    <property type="term" value="F:inorganic diphosphate phosphatase activity"/>
    <property type="evidence" value="ECO:0007669"/>
    <property type="project" value="UniProtKB-UniRule"/>
</dbReference>
<feature type="binding site" evidence="5">
    <location>
        <position position="31"/>
    </location>
    <ligand>
        <name>substrate</name>
    </ligand>
</feature>
<name>A0AAP4UHM0_9MOLU</name>
<dbReference type="PROSITE" id="PS00387">
    <property type="entry name" value="PPASE"/>
    <property type="match status" value="1"/>
</dbReference>
<dbReference type="GO" id="GO:0000287">
    <property type="term" value="F:magnesium ion binding"/>
    <property type="evidence" value="ECO:0007669"/>
    <property type="project" value="UniProtKB-UniRule"/>
</dbReference>
<comment type="similarity">
    <text evidence="5">Belongs to the PPase family.</text>
</comment>
<dbReference type="PANTHER" id="PTHR10286">
    <property type="entry name" value="INORGANIC PYROPHOSPHATASE"/>
    <property type="match status" value="1"/>
</dbReference>
<keyword evidence="7" id="KW-1185">Reference proteome</keyword>
<evidence type="ECO:0000313" key="7">
    <source>
        <dbReference type="Proteomes" id="UP001170651"/>
    </source>
</evidence>
<evidence type="ECO:0000256" key="4">
    <source>
        <dbReference type="ARBA" id="ARBA00022842"/>
    </source>
</evidence>
<dbReference type="GeneID" id="93018457"/>
<dbReference type="EC" id="3.6.1.1" evidence="5"/>
<dbReference type="SUPFAM" id="SSF50324">
    <property type="entry name" value="Inorganic pyrophosphatase"/>
    <property type="match status" value="1"/>
</dbReference>
<comment type="cofactor">
    <cofactor evidence="1 5">
        <name>Mg(2+)</name>
        <dbReference type="ChEBI" id="CHEBI:18420"/>
    </cofactor>
</comment>
<feature type="binding site" evidence="5">
    <location>
        <position position="72"/>
    </location>
    <ligand>
        <name>Mg(2+)</name>
        <dbReference type="ChEBI" id="CHEBI:18420"/>
        <label>1</label>
    </ligand>
</feature>
<keyword evidence="2 5" id="KW-0479">Metal-binding</keyword>
<dbReference type="Pfam" id="PF00719">
    <property type="entry name" value="Pyrophosphatase"/>
    <property type="match status" value="1"/>
</dbReference>
<dbReference type="Gene3D" id="3.90.80.10">
    <property type="entry name" value="Inorganic pyrophosphatase"/>
    <property type="match status" value="1"/>
</dbReference>
<dbReference type="HAMAP" id="MF_00209">
    <property type="entry name" value="Inorganic_PPase"/>
    <property type="match status" value="1"/>
</dbReference>
<proteinExistence type="inferred from homology"/>
<evidence type="ECO:0000256" key="3">
    <source>
        <dbReference type="ARBA" id="ARBA00022801"/>
    </source>
</evidence>
<sequence>MNNNLKAISSERLSGHNFLVFIEIIRGSKKKYELDEETGCLILDRYLNTAFCYPANYGFIPLTLCDDNDPLDVFVLTQEILDPMVLVECRPIGVIRMLDNGQQDDKIIAIPVKDLMLRQYINLSDIPKSWLLEIEHFLLHYKDLENKVIQIQQIQDFQEAVSVVEKALSKYKLISV</sequence>
<evidence type="ECO:0000256" key="5">
    <source>
        <dbReference type="HAMAP-Rule" id="MF_00209"/>
    </source>
</evidence>